<name>A0A834FQH7_ORYME</name>
<evidence type="ECO:0000313" key="2">
    <source>
        <dbReference type="Proteomes" id="UP000646548"/>
    </source>
</evidence>
<reference evidence="1" key="1">
    <citation type="journal article" name="BMC Genomics">
        <title>Long-read sequencing and de novo genome assembly of marine medaka (Oryzias melastigma).</title>
        <authorList>
            <person name="Liang P."/>
            <person name="Saqib H.S.A."/>
            <person name="Ni X."/>
            <person name="Shen Y."/>
        </authorList>
    </citation>
    <scope>NUCLEOTIDE SEQUENCE</scope>
    <source>
        <strain evidence="1">Bigg-433</strain>
    </source>
</reference>
<dbReference type="EMBL" id="WKFB01000025">
    <property type="protein sequence ID" value="KAF6738523.1"/>
    <property type="molecule type" value="Genomic_DNA"/>
</dbReference>
<dbReference type="Proteomes" id="UP000646548">
    <property type="component" value="Unassembled WGS sequence"/>
</dbReference>
<comment type="caution">
    <text evidence="1">The sequence shown here is derived from an EMBL/GenBank/DDBJ whole genome shotgun (WGS) entry which is preliminary data.</text>
</comment>
<evidence type="ECO:0000313" key="1">
    <source>
        <dbReference type="EMBL" id="KAF6738523.1"/>
    </source>
</evidence>
<organism evidence="1 2">
    <name type="scientific">Oryzias melastigma</name>
    <name type="common">Marine medaka</name>
    <dbReference type="NCBI Taxonomy" id="30732"/>
    <lineage>
        <taxon>Eukaryota</taxon>
        <taxon>Metazoa</taxon>
        <taxon>Chordata</taxon>
        <taxon>Craniata</taxon>
        <taxon>Vertebrata</taxon>
        <taxon>Euteleostomi</taxon>
        <taxon>Actinopterygii</taxon>
        <taxon>Neopterygii</taxon>
        <taxon>Teleostei</taxon>
        <taxon>Neoteleostei</taxon>
        <taxon>Acanthomorphata</taxon>
        <taxon>Ovalentaria</taxon>
        <taxon>Atherinomorphae</taxon>
        <taxon>Beloniformes</taxon>
        <taxon>Adrianichthyidae</taxon>
        <taxon>Oryziinae</taxon>
        <taxon>Oryzias</taxon>
    </lineage>
</organism>
<gene>
    <name evidence="1" type="ORF">FQA47_021957</name>
</gene>
<dbReference type="AlphaFoldDB" id="A0A834FQH7"/>
<accession>A0A834FQH7</accession>
<protein>
    <submittedName>
        <fullName evidence="1">Uncharacterized protein</fullName>
    </submittedName>
</protein>
<sequence>MVCCKRALTAHDLLPVNLPLPHEYAELKETNGSASAHFSQHPPANTLSVPEVGKPLFCVWGRTVVM</sequence>
<proteinExistence type="predicted"/>